<reference evidence="2" key="2">
    <citation type="journal article" date="2007" name="Science">
        <title>Genome sequence of Aedes aegypti, a major arbovirus vector.</title>
        <authorList>
            <person name="Nene V."/>
            <person name="Wortman J.R."/>
            <person name="Lawson D."/>
            <person name="Haas B."/>
            <person name="Kodira C."/>
            <person name="Tu Z.J."/>
            <person name="Loftus B."/>
            <person name="Xi Z."/>
            <person name="Megy K."/>
            <person name="Grabherr M."/>
            <person name="Ren Q."/>
            <person name="Zdobnov E.M."/>
            <person name="Lobo N.F."/>
            <person name="Campbell K.S."/>
            <person name="Brown S.E."/>
            <person name="Bonaldo M.F."/>
            <person name="Zhu J."/>
            <person name="Sinkins S.P."/>
            <person name="Hogenkamp D.G."/>
            <person name="Amedeo P."/>
            <person name="Arensburger P."/>
            <person name="Atkinson P.W."/>
            <person name="Bidwell S."/>
            <person name="Biedler J."/>
            <person name="Birney E."/>
            <person name="Bruggner R.V."/>
            <person name="Costas J."/>
            <person name="Coy M.R."/>
            <person name="Crabtree J."/>
            <person name="Crawford M."/>
            <person name="Debruyn B."/>
            <person name="Decaprio D."/>
            <person name="Eiglmeier K."/>
            <person name="Eisenstadt E."/>
            <person name="El-Dorry H."/>
            <person name="Gelbart W.M."/>
            <person name="Gomes S.L."/>
            <person name="Hammond M."/>
            <person name="Hannick L.I."/>
            <person name="Hogan J.R."/>
            <person name="Holmes M.H."/>
            <person name="Jaffe D."/>
            <person name="Johnston J.S."/>
            <person name="Kennedy R.C."/>
            <person name="Koo H."/>
            <person name="Kravitz S."/>
            <person name="Kriventseva E.V."/>
            <person name="Kulp D."/>
            <person name="Labutti K."/>
            <person name="Lee E."/>
            <person name="Li S."/>
            <person name="Lovin D.D."/>
            <person name="Mao C."/>
            <person name="Mauceli E."/>
            <person name="Menck C.F."/>
            <person name="Miller J.R."/>
            <person name="Montgomery P."/>
            <person name="Mori A."/>
            <person name="Nascimento A.L."/>
            <person name="Naveira H.F."/>
            <person name="Nusbaum C."/>
            <person name="O'leary S."/>
            <person name="Orvis J."/>
            <person name="Pertea M."/>
            <person name="Quesneville H."/>
            <person name="Reidenbach K.R."/>
            <person name="Rogers Y.H."/>
            <person name="Roth C.W."/>
            <person name="Schneider J.R."/>
            <person name="Schatz M."/>
            <person name="Shumway M."/>
            <person name="Stanke M."/>
            <person name="Stinson E.O."/>
            <person name="Tubio J.M."/>
            <person name="Vanzee J.P."/>
            <person name="Verjovski-Almeida S."/>
            <person name="Werner D."/>
            <person name="White O."/>
            <person name="Wyder S."/>
            <person name="Zeng Q."/>
            <person name="Zhao Q."/>
            <person name="Zhao Y."/>
            <person name="Hill C.A."/>
            <person name="Raikhel A.S."/>
            <person name="Soares M.B."/>
            <person name="Knudson D.L."/>
            <person name="Lee N.H."/>
            <person name="Galagan J."/>
            <person name="Salzberg S.L."/>
            <person name="Paulsen I.T."/>
            <person name="Dimopoulos G."/>
            <person name="Collins F.H."/>
            <person name="Birren B."/>
            <person name="Fraser-Liggett C.M."/>
            <person name="Severson D.W."/>
        </authorList>
    </citation>
    <scope>NUCLEOTIDE SEQUENCE [LARGE SCALE GENOMIC DNA]</scope>
    <source>
        <strain evidence="2">Liverpool</strain>
    </source>
</reference>
<dbReference type="PANTHER" id="PTHR20905:SF32">
    <property type="entry name" value="ARYLALKYLAMINE N-ACETYLTRANSFERASE-LIKE 7, ISOFORM A"/>
    <property type="match status" value="1"/>
</dbReference>
<dbReference type="InterPro" id="IPR016181">
    <property type="entry name" value="Acyl_CoA_acyltransferase"/>
</dbReference>
<dbReference type="InterPro" id="IPR000182">
    <property type="entry name" value="GNAT_dom"/>
</dbReference>
<dbReference type="OMA" id="NEYMTDT"/>
<sequence length="240" mass="27823">MGWQRPAEPAVPTVWYTFQAPDPDNDGQLATYRVEDLTEDRYDDMIQHYTDHFVDDEPFCENKQLSQDELSMAEIVGFWRWCFEKHMTVVCYKEGSDEIVGANLLHVKHVEDKDNWDVLQSKRIQDIAHTNEYMTEQFNIFKHYNVDHYLTAYGLAINHRYRGRGIATEVLKARVPLCRAFGIQVTATNFTAIGSQKAAEKAGFKNDFEVTYDDFAKMGPRYSFPGIKSKSLKLMSLQIQ</sequence>
<evidence type="ECO:0000313" key="3">
    <source>
        <dbReference type="Proteomes" id="UP000682892"/>
    </source>
</evidence>
<dbReference type="PANTHER" id="PTHR20905">
    <property type="entry name" value="N-ACETYLTRANSFERASE-RELATED"/>
    <property type="match status" value="1"/>
</dbReference>
<reference evidence="2" key="1">
    <citation type="submission" date="2005-10" db="EMBL/GenBank/DDBJ databases">
        <authorList>
            <person name="Loftus B.J."/>
            <person name="Nene V.M."/>
            <person name="Hannick L.I."/>
            <person name="Bidwell S."/>
            <person name="Haas B."/>
            <person name="Amedeo P."/>
            <person name="Orvis J."/>
            <person name="Wortman J.R."/>
            <person name="White O.R."/>
            <person name="Salzberg S."/>
            <person name="Shumway M."/>
            <person name="Koo H."/>
            <person name="Zhao Y."/>
            <person name="Holmes M."/>
            <person name="Miller J."/>
            <person name="Schatz M."/>
            <person name="Pop M."/>
            <person name="Pai G."/>
            <person name="Utterback T."/>
            <person name="Rogers Y.-H."/>
            <person name="Kravitz S."/>
            <person name="Fraser C.M."/>
        </authorList>
    </citation>
    <scope>NUCLEOTIDE SEQUENCE</scope>
    <source>
        <strain evidence="2">Liverpool</strain>
    </source>
</reference>
<dbReference type="Gene3D" id="3.40.630.30">
    <property type="match status" value="1"/>
</dbReference>
<dbReference type="SUPFAM" id="SSF55729">
    <property type="entry name" value="Acyl-CoA N-acyltransferases (Nat)"/>
    <property type="match status" value="1"/>
</dbReference>
<accession>A0A1S4FXE0</accession>
<dbReference type="GO" id="GO:0008080">
    <property type="term" value="F:N-acetyltransferase activity"/>
    <property type="evidence" value="ECO:0007669"/>
    <property type="project" value="TreeGrafter"/>
</dbReference>
<dbReference type="EMBL" id="CH477937">
    <property type="protein sequence ID" value="EAT34938.1"/>
    <property type="molecule type" value="Genomic_DNA"/>
</dbReference>
<dbReference type="HOGENOM" id="CLU_078419_0_0_1"/>
<name>A0A1S4FXE0_AEDAE</name>
<evidence type="ECO:0000313" key="2">
    <source>
        <dbReference type="EMBL" id="EAT34938.1"/>
    </source>
</evidence>
<feature type="domain" description="N-acetyltransferase" evidence="1">
    <location>
        <begin position="143"/>
        <end position="204"/>
    </location>
</feature>
<dbReference type="OrthoDB" id="8113373at2759"/>
<dbReference type="Pfam" id="PF00583">
    <property type="entry name" value="Acetyltransf_1"/>
    <property type="match status" value="1"/>
</dbReference>
<protein>
    <submittedName>
        <fullName evidence="2">AAEL012859-PA</fullName>
    </submittedName>
</protein>
<dbReference type="KEGG" id="aag:5576921"/>
<dbReference type="Proteomes" id="UP000682892">
    <property type="component" value="Unassembled WGS sequence"/>
</dbReference>
<gene>
    <name evidence="2" type="ORF">AaeL_AAEL012859</name>
</gene>
<evidence type="ECO:0000259" key="1">
    <source>
        <dbReference type="Pfam" id="PF00583"/>
    </source>
</evidence>
<organism evidence="2 3">
    <name type="scientific">Aedes aegypti</name>
    <name type="common">Yellowfever mosquito</name>
    <name type="synonym">Culex aegypti</name>
    <dbReference type="NCBI Taxonomy" id="7159"/>
    <lineage>
        <taxon>Eukaryota</taxon>
        <taxon>Metazoa</taxon>
        <taxon>Ecdysozoa</taxon>
        <taxon>Arthropoda</taxon>
        <taxon>Hexapoda</taxon>
        <taxon>Insecta</taxon>
        <taxon>Pterygota</taxon>
        <taxon>Neoptera</taxon>
        <taxon>Endopterygota</taxon>
        <taxon>Diptera</taxon>
        <taxon>Nematocera</taxon>
        <taxon>Culicoidea</taxon>
        <taxon>Culicidae</taxon>
        <taxon>Culicinae</taxon>
        <taxon>Aedini</taxon>
        <taxon>Aedes</taxon>
        <taxon>Stegomyia</taxon>
    </lineage>
</organism>
<reference evidence="2" key="3">
    <citation type="submission" date="2012-09" db="EMBL/GenBank/DDBJ databases">
        <authorList>
            <consortium name="VectorBase"/>
        </authorList>
    </citation>
    <scope>NUCLEOTIDE SEQUENCE</scope>
    <source>
        <strain evidence="2">Liverpool</strain>
    </source>
</reference>
<dbReference type="AlphaFoldDB" id="A0A1S4FXE0"/>
<proteinExistence type="predicted"/>